<evidence type="ECO:0008006" key="4">
    <source>
        <dbReference type="Google" id="ProtNLM"/>
    </source>
</evidence>
<evidence type="ECO:0000256" key="1">
    <source>
        <dbReference type="SAM" id="MobiDB-lite"/>
    </source>
</evidence>
<dbReference type="Pfam" id="PF12138">
    <property type="entry name" value="Spherulin4"/>
    <property type="match status" value="1"/>
</dbReference>
<reference evidence="2" key="1">
    <citation type="submission" date="2021-01" db="EMBL/GenBank/DDBJ databases">
        <title>Whole genome shotgun sequence of Planosporangium mesophilum NBRC 109066.</title>
        <authorList>
            <person name="Komaki H."/>
            <person name="Tamura T."/>
        </authorList>
    </citation>
    <scope>NUCLEOTIDE SEQUENCE</scope>
    <source>
        <strain evidence="2">NBRC 109066</strain>
    </source>
</reference>
<dbReference type="RefSeq" id="WP_168116889.1">
    <property type="nucleotide sequence ID" value="NZ_BOON01000033.1"/>
</dbReference>
<dbReference type="AlphaFoldDB" id="A0A8J3TD17"/>
<sequence length="224" mass="24330">MNPDRPLLVVPAYFHPAVRPADWERLAALAPQVRLVVLNVASGAGERPDPAFLPALAGLRDAGVTVAGYVDTDYGRRPLGAALRDLERYQDWYGVGGVFFDRVCTGAEHVDRYRAFAGSARRHGAGVVAFNHGAQPVEAYAEHADLLGTFEGPWGTYLDAAVPHWVRATTSAKFFHLVHSVPHTHLGDALVLARKRNAGGAYATNRSGESRWDRLPGDPAETDR</sequence>
<evidence type="ECO:0000313" key="3">
    <source>
        <dbReference type="Proteomes" id="UP000599074"/>
    </source>
</evidence>
<proteinExistence type="predicted"/>
<protein>
    <recommendedName>
        <fullName evidence="4">Spherulation-specific family 4</fullName>
    </recommendedName>
</protein>
<accession>A0A8J3TD17</accession>
<keyword evidence="3" id="KW-1185">Reference proteome</keyword>
<dbReference type="InterPro" id="IPR021986">
    <property type="entry name" value="Spherulin4"/>
</dbReference>
<name>A0A8J3TD17_9ACTN</name>
<feature type="region of interest" description="Disordered" evidence="1">
    <location>
        <begin position="202"/>
        <end position="224"/>
    </location>
</feature>
<organism evidence="2 3">
    <name type="scientific">Planosporangium mesophilum</name>
    <dbReference type="NCBI Taxonomy" id="689768"/>
    <lineage>
        <taxon>Bacteria</taxon>
        <taxon>Bacillati</taxon>
        <taxon>Actinomycetota</taxon>
        <taxon>Actinomycetes</taxon>
        <taxon>Micromonosporales</taxon>
        <taxon>Micromonosporaceae</taxon>
        <taxon>Planosporangium</taxon>
    </lineage>
</organism>
<dbReference type="PANTHER" id="PTHR35040:SF9">
    <property type="entry name" value="4-LIKE CELL SURFACE PROTEIN, PUTATIVE (AFU_ORTHOLOGUE AFUA_4G14080)-RELATED"/>
    <property type="match status" value="1"/>
</dbReference>
<comment type="caution">
    <text evidence="2">The sequence shown here is derived from an EMBL/GenBank/DDBJ whole genome shotgun (WGS) entry which is preliminary data.</text>
</comment>
<dbReference type="Proteomes" id="UP000599074">
    <property type="component" value="Unassembled WGS sequence"/>
</dbReference>
<gene>
    <name evidence="2" type="ORF">Pme01_36510</name>
</gene>
<dbReference type="PANTHER" id="PTHR35040">
    <property type="match status" value="1"/>
</dbReference>
<dbReference type="EMBL" id="BOON01000033">
    <property type="protein sequence ID" value="GII24054.1"/>
    <property type="molecule type" value="Genomic_DNA"/>
</dbReference>
<feature type="compositionally biased region" description="Basic and acidic residues" evidence="1">
    <location>
        <begin position="208"/>
        <end position="224"/>
    </location>
</feature>
<evidence type="ECO:0000313" key="2">
    <source>
        <dbReference type="EMBL" id="GII24054.1"/>
    </source>
</evidence>